<dbReference type="GO" id="GO:0009247">
    <property type="term" value="P:glycolipid biosynthetic process"/>
    <property type="evidence" value="ECO:0007669"/>
    <property type="project" value="TreeGrafter"/>
</dbReference>
<feature type="transmembrane region" description="Helical" evidence="5">
    <location>
        <begin position="264"/>
        <end position="288"/>
    </location>
</feature>
<name>A0A1F4R4H9_UNCSA</name>
<dbReference type="PANTHER" id="PTHR11048">
    <property type="entry name" value="PRENYLTRANSFERASES"/>
    <property type="match status" value="1"/>
</dbReference>
<feature type="transmembrane region" description="Helical" evidence="5">
    <location>
        <begin position="105"/>
        <end position="124"/>
    </location>
</feature>
<dbReference type="NCBIfam" id="NF008977">
    <property type="entry name" value="PRK12324.1-2"/>
    <property type="match status" value="1"/>
</dbReference>
<dbReference type="InterPro" id="IPR039653">
    <property type="entry name" value="Prenyltransferase"/>
</dbReference>
<feature type="transmembrane region" description="Helical" evidence="5">
    <location>
        <begin position="129"/>
        <end position="149"/>
    </location>
</feature>
<feature type="transmembrane region" description="Helical" evidence="5">
    <location>
        <begin position="199"/>
        <end position="221"/>
    </location>
</feature>
<dbReference type="NCBIfam" id="NF008978">
    <property type="entry name" value="PRK12324.1-4"/>
    <property type="match status" value="1"/>
</dbReference>
<organism evidence="6 7">
    <name type="scientific">candidate division WOR-1 bacterium RIFCSPLOWO2_02_FULL_46_20</name>
    <dbReference type="NCBI Taxonomy" id="1802567"/>
    <lineage>
        <taxon>Bacteria</taxon>
        <taxon>Bacillati</taxon>
        <taxon>Saganbacteria</taxon>
    </lineage>
</organism>
<feature type="transmembrane region" description="Helical" evidence="5">
    <location>
        <begin position="80"/>
        <end position="99"/>
    </location>
</feature>
<evidence type="ECO:0000256" key="1">
    <source>
        <dbReference type="ARBA" id="ARBA00004141"/>
    </source>
</evidence>
<feature type="transmembrane region" description="Helical" evidence="5">
    <location>
        <begin position="233"/>
        <end position="252"/>
    </location>
</feature>
<dbReference type="PANTHER" id="PTHR11048:SF5">
    <property type="entry name" value="DECAPRENYL-PHOSPHATE PHOSPHORIBOSYLTRANSFERASE"/>
    <property type="match status" value="1"/>
</dbReference>
<dbReference type="CDD" id="cd13963">
    <property type="entry name" value="PT_UbiA_2"/>
    <property type="match status" value="1"/>
</dbReference>
<evidence type="ECO:0000256" key="3">
    <source>
        <dbReference type="ARBA" id="ARBA00022989"/>
    </source>
</evidence>
<dbReference type="Pfam" id="PF01040">
    <property type="entry name" value="UbiA"/>
    <property type="match status" value="1"/>
</dbReference>
<feature type="transmembrane region" description="Helical" evidence="5">
    <location>
        <begin position="16"/>
        <end position="34"/>
    </location>
</feature>
<dbReference type="GO" id="GO:0005886">
    <property type="term" value="C:plasma membrane"/>
    <property type="evidence" value="ECO:0007669"/>
    <property type="project" value="TreeGrafter"/>
</dbReference>
<comment type="caution">
    <text evidence="6">The sequence shown here is derived from an EMBL/GenBank/DDBJ whole genome shotgun (WGS) entry which is preliminary data.</text>
</comment>
<feature type="transmembrane region" description="Helical" evidence="5">
    <location>
        <begin position="40"/>
        <end position="59"/>
    </location>
</feature>
<evidence type="ECO:0008006" key="8">
    <source>
        <dbReference type="Google" id="ProtNLM"/>
    </source>
</evidence>
<dbReference type="EMBL" id="METP01000059">
    <property type="protein sequence ID" value="OGC03175.1"/>
    <property type="molecule type" value="Genomic_DNA"/>
</dbReference>
<protein>
    <recommendedName>
        <fullName evidence="8">Phosphoribose diphosphate--decaprenyl-phosphate phosphoribosyltransferase</fullName>
    </recommendedName>
</protein>
<dbReference type="Gene3D" id="1.10.357.140">
    <property type="entry name" value="UbiA prenyltransferase"/>
    <property type="match status" value="1"/>
</dbReference>
<evidence type="ECO:0000256" key="5">
    <source>
        <dbReference type="SAM" id="Phobius"/>
    </source>
</evidence>
<accession>A0A1F4R4H9</accession>
<dbReference type="AlphaFoldDB" id="A0A1F4R4H9"/>
<dbReference type="InterPro" id="IPR044878">
    <property type="entry name" value="UbiA_sf"/>
</dbReference>
<evidence type="ECO:0000256" key="2">
    <source>
        <dbReference type="ARBA" id="ARBA00022692"/>
    </source>
</evidence>
<evidence type="ECO:0000313" key="7">
    <source>
        <dbReference type="Proteomes" id="UP000176938"/>
    </source>
</evidence>
<reference evidence="6 7" key="1">
    <citation type="journal article" date="2016" name="Nat. Commun.">
        <title>Thousands of microbial genomes shed light on interconnected biogeochemical processes in an aquifer system.</title>
        <authorList>
            <person name="Anantharaman K."/>
            <person name="Brown C.T."/>
            <person name="Hug L.A."/>
            <person name="Sharon I."/>
            <person name="Castelle C.J."/>
            <person name="Probst A.J."/>
            <person name="Thomas B.C."/>
            <person name="Singh A."/>
            <person name="Wilkins M.J."/>
            <person name="Karaoz U."/>
            <person name="Brodie E.L."/>
            <person name="Williams K.H."/>
            <person name="Hubbard S.S."/>
            <person name="Banfield J.F."/>
        </authorList>
    </citation>
    <scope>NUCLEOTIDE SEQUENCE [LARGE SCALE GENOMIC DNA]</scope>
</reference>
<gene>
    <name evidence="6" type="ORF">A3H38_00180</name>
</gene>
<keyword evidence="4 5" id="KW-0472">Membrane</keyword>
<dbReference type="InterPro" id="IPR000537">
    <property type="entry name" value="UbiA_prenyltransferase"/>
</dbReference>
<comment type="subcellular location">
    <subcellularLocation>
        <location evidence="1">Membrane</location>
        <topology evidence="1">Multi-pass membrane protein</topology>
    </subcellularLocation>
</comment>
<evidence type="ECO:0000313" key="6">
    <source>
        <dbReference type="EMBL" id="OGC03175.1"/>
    </source>
</evidence>
<feature type="transmembrane region" description="Helical" evidence="5">
    <location>
        <begin position="155"/>
        <end position="172"/>
    </location>
</feature>
<sequence>MIALFKILRPAQWTKNFFVFAALIFSLNFLNPALLCKVLFAFVIFCLLSSAIYIVNDIRDAENDRKHPQKKFRPIANGQVKLPQALGLALVLLFIAIPASLYLDSAFALVALSYVLLMLLYTFLIKEMVIFDVFAIAAGFVLRAVAGVVVIDVSLSPWLILCTILLSLFIGFGKRRHELLTLGEGSDHRRSLKDYNPQLLDQLISVVAGATIVAYAIYCLWPDTVIKFGTKNLFYTIPFVIYGIFRYLYLIYKKDEGGRPEKILLTDIPLIIDILLWIAALAIIVYWIKI</sequence>
<proteinExistence type="predicted"/>
<dbReference type="GO" id="GO:0016765">
    <property type="term" value="F:transferase activity, transferring alkyl or aryl (other than methyl) groups"/>
    <property type="evidence" value="ECO:0007669"/>
    <property type="project" value="InterPro"/>
</dbReference>
<dbReference type="Proteomes" id="UP000176938">
    <property type="component" value="Unassembled WGS sequence"/>
</dbReference>
<keyword evidence="2 5" id="KW-0812">Transmembrane</keyword>
<evidence type="ECO:0000256" key="4">
    <source>
        <dbReference type="ARBA" id="ARBA00023136"/>
    </source>
</evidence>
<keyword evidence="3 5" id="KW-1133">Transmembrane helix</keyword>